<accession>A0AC61R7P1</accession>
<dbReference type="EMBL" id="SRYG01000008">
    <property type="protein sequence ID" value="TGY66244.1"/>
    <property type="molecule type" value="Genomic_DNA"/>
</dbReference>
<organism evidence="1 2">
    <name type="scientific">Dubosiella muris</name>
    <dbReference type="NCBI Taxonomy" id="3038133"/>
    <lineage>
        <taxon>Bacteria</taxon>
        <taxon>Bacillati</taxon>
        <taxon>Bacillota</taxon>
        <taxon>Erysipelotrichia</taxon>
        <taxon>Erysipelotrichales</taxon>
        <taxon>Erysipelotrichaceae</taxon>
        <taxon>Dubosiella</taxon>
    </lineage>
</organism>
<gene>
    <name evidence="1" type="ORF">E5336_05200</name>
</gene>
<evidence type="ECO:0000313" key="2">
    <source>
        <dbReference type="Proteomes" id="UP000308836"/>
    </source>
</evidence>
<protein>
    <submittedName>
        <fullName evidence="1">Uncharacterized protein</fullName>
    </submittedName>
</protein>
<proteinExistence type="predicted"/>
<sequence>MSRLNISAADLMQHSTQLKSMQSEIHGVFSQIQSKMNEVQSIWTSPAASRLMDEFQTLHPMFESYLQTIENHANYLSQTAVAYEENEALMENSFHA</sequence>
<reference evidence="1" key="1">
    <citation type="submission" date="2019-04" db="EMBL/GenBank/DDBJ databases">
        <title>Microbes associate with the intestines of laboratory mice.</title>
        <authorList>
            <person name="Navarre W."/>
            <person name="Wong E."/>
            <person name="Huang K."/>
            <person name="Tropini C."/>
            <person name="Ng K."/>
            <person name="Yu B."/>
        </authorList>
    </citation>
    <scope>NUCLEOTIDE SEQUENCE</scope>
    <source>
        <strain evidence="1">NM09_H32</strain>
    </source>
</reference>
<evidence type="ECO:0000313" key="1">
    <source>
        <dbReference type="EMBL" id="TGY66244.1"/>
    </source>
</evidence>
<comment type="caution">
    <text evidence="1">The sequence shown here is derived from an EMBL/GenBank/DDBJ whole genome shotgun (WGS) entry which is preliminary data.</text>
</comment>
<dbReference type="Proteomes" id="UP000308836">
    <property type="component" value="Unassembled WGS sequence"/>
</dbReference>
<keyword evidence="2" id="KW-1185">Reference proteome</keyword>
<name>A0AC61R7P1_9FIRM</name>